<feature type="transmembrane region" description="Helical" evidence="7">
    <location>
        <begin position="161"/>
        <end position="184"/>
    </location>
</feature>
<feature type="transmembrane region" description="Helical" evidence="7">
    <location>
        <begin position="46"/>
        <end position="68"/>
    </location>
</feature>
<comment type="caution">
    <text evidence="9">The sequence shown here is derived from an EMBL/GenBank/DDBJ whole genome shotgun (WGS) entry which is preliminary data.</text>
</comment>
<keyword evidence="6 7" id="KW-0472">Membrane</keyword>
<evidence type="ECO:0000256" key="3">
    <source>
        <dbReference type="ARBA" id="ARBA00022475"/>
    </source>
</evidence>
<feature type="transmembrane region" description="Helical" evidence="7">
    <location>
        <begin position="75"/>
        <end position="95"/>
    </location>
</feature>
<keyword evidence="3" id="KW-1003">Cell membrane</keyword>
<dbReference type="CDD" id="cd16015">
    <property type="entry name" value="LTA_synthase"/>
    <property type="match status" value="1"/>
</dbReference>
<evidence type="ECO:0000256" key="1">
    <source>
        <dbReference type="ARBA" id="ARBA00004651"/>
    </source>
</evidence>
<dbReference type="Proteomes" id="UP000719500">
    <property type="component" value="Unassembled WGS sequence"/>
</dbReference>
<gene>
    <name evidence="9" type="ORF">H9X91_11095</name>
</gene>
<evidence type="ECO:0000256" key="4">
    <source>
        <dbReference type="ARBA" id="ARBA00022692"/>
    </source>
</evidence>
<dbReference type="Pfam" id="PF00884">
    <property type="entry name" value="Sulfatase"/>
    <property type="match status" value="1"/>
</dbReference>
<dbReference type="SUPFAM" id="SSF53649">
    <property type="entry name" value="Alkaline phosphatase-like"/>
    <property type="match status" value="1"/>
</dbReference>
<evidence type="ECO:0000256" key="2">
    <source>
        <dbReference type="ARBA" id="ARBA00004936"/>
    </source>
</evidence>
<sequence>MKLHDRFPKVRLPLWATLLAAVLLAGAITLLALWCQPNALRSVLAVFRSQPLLIVLNCLPVGMLLLVFTCLFRNVFFGAALVNFAVCALSIANRIKIEVRDEPVFPRDFALLKEVGSAVGTYDIRFPVSAIAVVVLFSLALAALGLFAGSRPFPVARLRGWLGSLLGAAASFAVLAGLILTVYASNDLYNSFRVSNAYYIPSVFNELGFPYCFCHQFTTYPVDRPEGFDRAEAERWDSGGETGLGADVNVIMVMDEAFSDITDDPAFAFTEENDPLPNLHALREDPHAVTGHIVVPGFAGGTANTEFDVLTGMQTNALSAATTSSFRVVNRNLDSLFRVFGGDGYHTSFFHPGDDWFYNRENVYRWLGAEETVFADQMEDLEYKGRWVTDDYMAGLIEQEFEDAAAAGETLFHYTTTIQNHMSYTPDKYGEGYDYPEVPLNAAVSDEVETLLKVYVEGARDADAMLGRLVDYFSQRSEPVVLVFFGDHLPYLGDNQLAYAELGFTARPEWDPLTSYETPYVIWTNDAGAEALDWEAAAASLDLPADGDLSAAFLGAAVLELSGRTEESPWFDFLNQLRRELPVVQKQAYLPADGTLTDQLTAEQAAQVLKWRQWSYYKLMYKEID</sequence>
<evidence type="ECO:0000259" key="8">
    <source>
        <dbReference type="Pfam" id="PF00884"/>
    </source>
</evidence>
<keyword evidence="5 7" id="KW-1133">Transmembrane helix</keyword>
<dbReference type="InterPro" id="IPR017850">
    <property type="entry name" value="Alkaline_phosphatase_core_sf"/>
</dbReference>
<comment type="subcellular location">
    <subcellularLocation>
        <location evidence="1">Cell membrane</location>
        <topology evidence="1">Multi-pass membrane protein</topology>
    </subcellularLocation>
</comment>
<dbReference type="InterPro" id="IPR050448">
    <property type="entry name" value="OpgB/LTA_synthase_biosynth"/>
</dbReference>
<evidence type="ECO:0000256" key="6">
    <source>
        <dbReference type="ARBA" id="ARBA00023136"/>
    </source>
</evidence>
<dbReference type="InterPro" id="IPR000917">
    <property type="entry name" value="Sulfatase_N"/>
</dbReference>
<keyword evidence="4 7" id="KW-0812">Transmembrane</keyword>
<protein>
    <submittedName>
        <fullName evidence="9">LTA synthase family protein</fullName>
    </submittedName>
</protein>
<accession>A0ABS2FYJ7</accession>
<evidence type="ECO:0000313" key="9">
    <source>
        <dbReference type="EMBL" id="MBM6851982.1"/>
    </source>
</evidence>
<reference evidence="9 10" key="1">
    <citation type="journal article" date="2021" name="Sci. Rep.">
        <title>The distribution of antibiotic resistance genes in chicken gut microbiota commensals.</title>
        <authorList>
            <person name="Juricova H."/>
            <person name="Matiasovicova J."/>
            <person name="Kubasova T."/>
            <person name="Cejkova D."/>
            <person name="Rychlik I."/>
        </authorList>
    </citation>
    <scope>NUCLEOTIDE SEQUENCE [LARGE SCALE GENOMIC DNA]</scope>
    <source>
        <strain evidence="9 10">An411</strain>
    </source>
</reference>
<dbReference type="Gene3D" id="3.40.720.10">
    <property type="entry name" value="Alkaline Phosphatase, subunit A"/>
    <property type="match status" value="1"/>
</dbReference>
<organism evidence="9 10">
    <name type="scientific">Oscillibacter valericigenes</name>
    <dbReference type="NCBI Taxonomy" id="351091"/>
    <lineage>
        <taxon>Bacteria</taxon>
        <taxon>Bacillati</taxon>
        <taxon>Bacillota</taxon>
        <taxon>Clostridia</taxon>
        <taxon>Eubacteriales</taxon>
        <taxon>Oscillospiraceae</taxon>
        <taxon>Oscillibacter</taxon>
    </lineage>
</organism>
<keyword evidence="10" id="KW-1185">Reference proteome</keyword>
<proteinExistence type="predicted"/>
<name>A0ABS2FYJ7_9FIRM</name>
<evidence type="ECO:0000313" key="10">
    <source>
        <dbReference type="Proteomes" id="UP000719500"/>
    </source>
</evidence>
<dbReference type="PANTHER" id="PTHR47371">
    <property type="entry name" value="LIPOTEICHOIC ACID SYNTHASE"/>
    <property type="match status" value="1"/>
</dbReference>
<evidence type="ECO:0000256" key="7">
    <source>
        <dbReference type="SAM" id="Phobius"/>
    </source>
</evidence>
<dbReference type="PANTHER" id="PTHR47371:SF3">
    <property type="entry name" value="PHOSPHOGLYCEROL TRANSFERASE I"/>
    <property type="match status" value="1"/>
</dbReference>
<dbReference type="EMBL" id="JACSNX010000020">
    <property type="protein sequence ID" value="MBM6851982.1"/>
    <property type="molecule type" value="Genomic_DNA"/>
</dbReference>
<feature type="transmembrane region" description="Helical" evidence="7">
    <location>
        <begin position="12"/>
        <end position="34"/>
    </location>
</feature>
<evidence type="ECO:0000256" key="5">
    <source>
        <dbReference type="ARBA" id="ARBA00022989"/>
    </source>
</evidence>
<feature type="transmembrane region" description="Helical" evidence="7">
    <location>
        <begin position="126"/>
        <end position="149"/>
    </location>
</feature>
<feature type="domain" description="Sulfatase N-terminal" evidence="8">
    <location>
        <begin position="249"/>
        <end position="535"/>
    </location>
</feature>
<dbReference type="RefSeq" id="WP_204805087.1">
    <property type="nucleotide sequence ID" value="NZ_JACSNX010000020.1"/>
</dbReference>
<comment type="pathway">
    <text evidence="2">Cell wall biogenesis; lipoteichoic acid biosynthesis.</text>
</comment>